<reference evidence="2" key="1">
    <citation type="submission" date="2017-02" db="EMBL/GenBank/DDBJ databases">
        <authorList>
            <person name="Varghese N."/>
            <person name="Submissions S."/>
        </authorList>
    </citation>
    <scope>NUCLEOTIDE SEQUENCE [LARGE SCALE GENOMIC DNA]</scope>
    <source>
        <strain evidence="2">DSM 24967</strain>
    </source>
</reference>
<dbReference type="Proteomes" id="UP000190852">
    <property type="component" value="Unassembled WGS sequence"/>
</dbReference>
<accession>A0A1T5F2V3</accession>
<organism evidence="1 2">
    <name type="scientific">Parabacteroides chartae</name>
    <dbReference type="NCBI Taxonomy" id="1037355"/>
    <lineage>
        <taxon>Bacteria</taxon>
        <taxon>Pseudomonadati</taxon>
        <taxon>Bacteroidota</taxon>
        <taxon>Bacteroidia</taxon>
        <taxon>Bacteroidales</taxon>
        <taxon>Tannerellaceae</taxon>
        <taxon>Parabacteroides</taxon>
    </lineage>
</organism>
<evidence type="ECO:0000313" key="2">
    <source>
        <dbReference type="Proteomes" id="UP000190852"/>
    </source>
</evidence>
<sequence>MEEQIDFLKKEFNQIMELFNKLNYQTSKKKLDKLGQERIKQLFPKMT</sequence>
<dbReference type="EMBL" id="FUYQ01000038">
    <property type="protein sequence ID" value="SKB90449.1"/>
    <property type="molecule type" value="Genomic_DNA"/>
</dbReference>
<protein>
    <submittedName>
        <fullName evidence="1">Uncharacterized protein</fullName>
    </submittedName>
</protein>
<dbReference type="RefSeq" id="WP_176134093.1">
    <property type="nucleotide sequence ID" value="NZ_FUYQ01000038.1"/>
</dbReference>
<name>A0A1T5F2V3_9BACT</name>
<gene>
    <name evidence="1" type="ORF">SAMN05660349_03276</name>
</gene>
<evidence type="ECO:0000313" key="1">
    <source>
        <dbReference type="EMBL" id="SKB90449.1"/>
    </source>
</evidence>
<keyword evidence="2" id="KW-1185">Reference proteome</keyword>
<dbReference type="AlphaFoldDB" id="A0A1T5F2V3"/>
<proteinExistence type="predicted"/>